<evidence type="ECO:0000313" key="11">
    <source>
        <dbReference type="EMBL" id="MXR35672.1"/>
    </source>
</evidence>
<gene>
    <name evidence="11" type="ORF">GQF02_01515</name>
</gene>
<evidence type="ECO:0000256" key="3">
    <source>
        <dbReference type="ARBA" id="ARBA00012856"/>
    </source>
</evidence>
<sequence>MSTPLMTLVVAMANDRVIGVDNRLPWHLPEDLKHFKAVTLGKPIIMGRKTWDSIGRPLPGRRNIVVTRQMDWQAEGAEVVHSLPEALASVASVAEACVIGGGELFAQALPLAAKMELTLIDLDVAGDAHFPAWAENEWQQTAEEGHSREDGLRWSYQTWLRK</sequence>
<evidence type="ECO:0000256" key="4">
    <source>
        <dbReference type="ARBA" id="ARBA00022563"/>
    </source>
</evidence>
<evidence type="ECO:0000256" key="9">
    <source>
        <dbReference type="RuleBase" id="RU004474"/>
    </source>
</evidence>
<evidence type="ECO:0000313" key="12">
    <source>
        <dbReference type="Proteomes" id="UP000467214"/>
    </source>
</evidence>
<keyword evidence="11" id="KW-0808">Transferase</keyword>
<dbReference type="EMBL" id="WSSB01000001">
    <property type="protein sequence ID" value="MXR35672.1"/>
    <property type="molecule type" value="Genomic_DNA"/>
</dbReference>
<dbReference type="InterPro" id="IPR017925">
    <property type="entry name" value="DHFR_CS"/>
</dbReference>
<dbReference type="UniPathway" id="UPA00077">
    <property type="reaction ID" value="UER00158"/>
</dbReference>
<keyword evidence="4 8" id="KW-0554">One-carbon metabolism</keyword>
<comment type="pathway">
    <text evidence="1 8">Cofactor biosynthesis; tetrahydrofolate biosynthesis; 5,6,7,8-tetrahydrofolate from 7,8-dihydrofolate: step 1/1.</text>
</comment>
<comment type="function">
    <text evidence="7 8">Key enzyme in folate metabolism. Catalyzes an essential reaction for de novo glycine and purine synthesis, and for DNA precursor synthesis.</text>
</comment>
<dbReference type="InterPro" id="IPR001796">
    <property type="entry name" value="DHFR_dom"/>
</dbReference>
<dbReference type="PIRSF" id="PIRSF000194">
    <property type="entry name" value="DHFR"/>
    <property type="match status" value="1"/>
</dbReference>
<name>A0A845BHQ7_9NEIS</name>
<dbReference type="GO" id="GO:0005829">
    <property type="term" value="C:cytosol"/>
    <property type="evidence" value="ECO:0007669"/>
    <property type="project" value="TreeGrafter"/>
</dbReference>
<dbReference type="GO" id="GO:0070401">
    <property type="term" value="F:NADP+ binding"/>
    <property type="evidence" value="ECO:0007669"/>
    <property type="project" value="UniProtKB-ARBA"/>
</dbReference>
<proteinExistence type="inferred from homology"/>
<dbReference type="GO" id="GO:0006730">
    <property type="term" value="P:one-carbon metabolic process"/>
    <property type="evidence" value="ECO:0007669"/>
    <property type="project" value="UniProtKB-KW"/>
</dbReference>
<evidence type="ECO:0000256" key="5">
    <source>
        <dbReference type="ARBA" id="ARBA00022857"/>
    </source>
</evidence>
<dbReference type="GO" id="GO:0046655">
    <property type="term" value="P:folic acid metabolic process"/>
    <property type="evidence" value="ECO:0007669"/>
    <property type="project" value="TreeGrafter"/>
</dbReference>
<evidence type="ECO:0000256" key="8">
    <source>
        <dbReference type="PIRNR" id="PIRNR000194"/>
    </source>
</evidence>
<organism evidence="11 12">
    <name type="scientific">Craterilacuibacter sinensis</name>
    <dbReference type="NCBI Taxonomy" id="2686017"/>
    <lineage>
        <taxon>Bacteria</taxon>
        <taxon>Pseudomonadati</taxon>
        <taxon>Pseudomonadota</taxon>
        <taxon>Betaproteobacteria</taxon>
        <taxon>Neisseriales</taxon>
        <taxon>Neisseriaceae</taxon>
        <taxon>Craterilacuibacter</taxon>
    </lineage>
</organism>
<evidence type="ECO:0000256" key="1">
    <source>
        <dbReference type="ARBA" id="ARBA00004903"/>
    </source>
</evidence>
<feature type="domain" description="DHFR" evidence="10">
    <location>
        <begin position="5"/>
        <end position="161"/>
    </location>
</feature>
<dbReference type="GO" id="GO:0046654">
    <property type="term" value="P:tetrahydrofolate biosynthetic process"/>
    <property type="evidence" value="ECO:0007669"/>
    <property type="project" value="UniProtKB-UniPathway"/>
</dbReference>
<dbReference type="PANTHER" id="PTHR48069">
    <property type="entry name" value="DIHYDROFOLATE REDUCTASE"/>
    <property type="match status" value="1"/>
</dbReference>
<keyword evidence="5 8" id="KW-0521">NADP</keyword>
<evidence type="ECO:0000256" key="2">
    <source>
        <dbReference type="ARBA" id="ARBA00009539"/>
    </source>
</evidence>
<dbReference type="PRINTS" id="PR00070">
    <property type="entry name" value="DHFR"/>
</dbReference>
<dbReference type="SUPFAM" id="SSF53597">
    <property type="entry name" value="Dihydrofolate reductase-like"/>
    <property type="match status" value="1"/>
</dbReference>
<dbReference type="Gene3D" id="3.40.430.10">
    <property type="entry name" value="Dihydrofolate Reductase, subunit A"/>
    <property type="match status" value="1"/>
</dbReference>
<dbReference type="Proteomes" id="UP000467214">
    <property type="component" value="Unassembled WGS sequence"/>
</dbReference>
<evidence type="ECO:0000256" key="7">
    <source>
        <dbReference type="ARBA" id="ARBA00025067"/>
    </source>
</evidence>
<keyword evidence="11" id="KW-0418">Kinase</keyword>
<evidence type="ECO:0000259" key="10">
    <source>
        <dbReference type="PROSITE" id="PS51330"/>
    </source>
</evidence>
<dbReference type="AlphaFoldDB" id="A0A845BHQ7"/>
<accession>A0A845BHQ7</accession>
<dbReference type="InterPro" id="IPR024072">
    <property type="entry name" value="DHFR-like_dom_sf"/>
</dbReference>
<comment type="caution">
    <text evidence="11">The sequence shown here is derived from an EMBL/GenBank/DDBJ whole genome shotgun (WGS) entry which is preliminary data.</text>
</comment>
<comment type="similarity">
    <text evidence="2 8 9">Belongs to the dihydrofolate reductase family.</text>
</comment>
<comment type="catalytic activity">
    <reaction evidence="8">
        <text>(6S)-5,6,7,8-tetrahydrofolate + NADP(+) = 7,8-dihydrofolate + NADPH + H(+)</text>
        <dbReference type="Rhea" id="RHEA:15009"/>
        <dbReference type="ChEBI" id="CHEBI:15378"/>
        <dbReference type="ChEBI" id="CHEBI:57451"/>
        <dbReference type="ChEBI" id="CHEBI:57453"/>
        <dbReference type="ChEBI" id="CHEBI:57783"/>
        <dbReference type="ChEBI" id="CHEBI:58349"/>
        <dbReference type="EC" id="1.5.1.3"/>
    </reaction>
</comment>
<dbReference type="CDD" id="cd00209">
    <property type="entry name" value="DHFR"/>
    <property type="match status" value="1"/>
</dbReference>
<evidence type="ECO:0000256" key="6">
    <source>
        <dbReference type="ARBA" id="ARBA00023002"/>
    </source>
</evidence>
<dbReference type="RefSeq" id="WP_124734149.1">
    <property type="nucleotide sequence ID" value="NZ_WSSB01000001.1"/>
</dbReference>
<dbReference type="EC" id="1.5.1.3" evidence="3 8"/>
<keyword evidence="6 8" id="KW-0560">Oxidoreductase</keyword>
<dbReference type="GO" id="GO:0016301">
    <property type="term" value="F:kinase activity"/>
    <property type="evidence" value="ECO:0007669"/>
    <property type="project" value="UniProtKB-KW"/>
</dbReference>
<dbReference type="InterPro" id="IPR012259">
    <property type="entry name" value="DHFR"/>
</dbReference>
<dbReference type="PANTHER" id="PTHR48069:SF3">
    <property type="entry name" value="DIHYDROFOLATE REDUCTASE"/>
    <property type="match status" value="1"/>
</dbReference>
<protein>
    <recommendedName>
        <fullName evidence="3 8">Dihydrofolate reductase</fullName>
        <ecNumber evidence="3 8">1.5.1.3</ecNumber>
    </recommendedName>
</protein>
<dbReference type="PROSITE" id="PS00075">
    <property type="entry name" value="DHFR_1"/>
    <property type="match status" value="1"/>
</dbReference>
<dbReference type="GO" id="GO:0004146">
    <property type="term" value="F:dihydrofolate reductase activity"/>
    <property type="evidence" value="ECO:0007669"/>
    <property type="project" value="UniProtKB-EC"/>
</dbReference>
<dbReference type="Pfam" id="PF00186">
    <property type="entry name" value="DHFR_1"/>
    <property type="match status" value="1"/>
</dbReference>
<keyword evidence="12" id="KW-1185">Reference proteome</keyword>
<reference evidence="11 12" key="1">
    <citation type="submission" date="2019-12" db="EMBL/GenBank/DDBJ databases">
        <title>Neisseriaceae gen. nov. sp. Genome sequencing and assembly.</title>
        <authorList>
            <person name="Liu Z."/>
            <person name="Li A."/>
        </authorList>
    </citation>
    <scope>NUCLEOTIDE SEQUENCE [LARGE SCALE GENOMIC DNA]</scope>
    <source>
        <strain evidence="11 12">B2N2-7</strain>
    </source>
</reference>
<dbReference type="PROSITE" id="PS51330">
    <property type="entry name" value="DHFR_2"/>
    <property type="match status" value="1"/>
</dbReference>
<dbReference type="FunFam" id="3.40.430.10:FF:000001">
    <property type="entry name" value="Dihydrofolate reductase"/>
    <property type="match status" value="1"/>
</dbReference>
<dbReference type="GO" id="GO:0046452">
    <property type="term" value="P:dihydrofolate metabolic process"/>
    <property type="evidence" value="ECO:0007669"/>
    <property type="project" value="TreeGrafter"/>
</dbReference>